<comment type="subcellular location">
    <subcellularLocation>
        <location evidence="1">Nucleus</location>
    </subcellularLocation>
</comment>
<feature type="compositionally biased region" description="Pro residues" evidence="5">
    <location>
        <begin position="81"/>
        <end position="98"/>
    </location>
</feature>
<feature type="compositionally biased region" description="Low complexity" evidence="5">
    <location>
        <begin position="148"/>
        <end position="163"/>
    </location>
</feature>
<feature type="domain" description="RRM" evidence="6">
    <location>
        <begin position="272"/>
        <end position="359"/>
    </location>
</feature>
<evidence type="ECO:0000313" key="8">
    <source>
        <dbReference type="Proteomes" id="UP000270296"/>
    </source>
</evidence>
<gene>
    <name evidence="7" type="ORF">SBAD_LOCUS2931</name>
</gene>
<feature type="region of interest" description="Disordered" evidence="5">
    <location>
        <begin position="59"/>
        <end position="98"/>
    </location>
</feature>
<dbReference type="SUPFAM" id="SSF54928">
    <property type="entry name" value="RNA-binding domain, RBD"/>
    <property type="match status" value="1"/>
</dbReference>
<protein>
    <submittedName>
        <fullName evidence="9">RRM domain-containing protein</fullName>
    </submittedName>
</protein>
<dbReference type="Pfam" id="PF00076">
    <property type="entry name" value="RRM_1"/>
    <property type="match status" value="1"/>
</dbReference>
<dbReference type="AlphaFoldDB" id="A0A183IH36"/>
<dbReference type="InterPro" id="IPR035979">
    <property type="entry name" value="RBD_domain_sf"/>
</dbReference>
<reference evidence="7 8" key="2">
    <citation type="submission" date="2018-11" db="EMBL/GenBank/DDBJ databases">
        <authorList>
            <consortium name="Pathogen Informatics"/>
        </authorList>
    </citation>
    <scope>NUCLEOTIDE SEQUENCE [LARGE SCALE GENOMIC DNA]</scope>
</reference>
<keyword evidence="2 4" id="KW-0694">RNA-binding</keyword>
<feature type="compositionally biased region" description="Gly residues" evidence="5">
    <location>
        <begin position="228"/>
        <end position="245"/>
    </location>
</feature>
<evidence type="ECO:0000256" key="1">
    <source>
        <dbReference type="ARBA" id="ARBA00004123"/>
    </source>
</evidence>
<dbReference type="OrthoDB" id="76445at2759"/>
<sequence>MQSAPQVTATGGPTAPQDAAAMNAMANYNYEACMQQYQQYMQYYHQQQLQASYYGHVPPASAQAVPTPQQMQPPSTTDKAQPPPTSSYPSSYPAPPVPATLAVSQATLTPGDHYGQFYGQYSSAQPPPPQSQPSPLPQQSQAPPPQSQPLSQQAPPLAKAPPAGATSRPKPQPLFGQADLILPPRQSRWDDGGRLPPPRGDILEPRGLPYGGRMGGMPPMGGGMPPMGRGGMQGSIGPPGAGGRSDGFQDQDNPQMRGSRPDTAGEIMEQKDTIFIEGIPDMGTPDMVAEFFSQAGDIQLDHRGEPKVHMYKDKMTGRSKGEATVSFQSLAVAQEAIEKFHGTYFPGGNTPMKITIATSRPSQRGRGGMMNSRSGGYMDNRGGGGRNSYGGRGNSGGYMNMPPRQGGPGPGYQRGPPRSGSFPRATGANMEARVGDWICLE</sequence>
<dbReference type="InterPro" id="IPR012677">
    <property type="entry name" value="Nucleotide-bd_a/b_plait_sf"/>
</dbReference>
<keyword evidence="3" id="KW-0539">Nucleus</keyword>
<dbReference type="InterPro" id="IPR000504">
    <property type="entry name" value="RRM_dom"/>
</dbReference>
<evidence type="ECO:0000313" key="7">
    <source>
        <dbReference type="EMBL" id="VDO99415.1"/>
    </source>
</evidence>
<dbReference type="Proteomes" id="UP000270296">
    <property type="component" value="Unassembled WGS sequence"/>
</dbReference>
<dbReference type="GO" id="GO:0005634">
    <property type="term" value="C:nucleus"/>
    <property type="evidence" value="ECO:0007669"/>
    <property type="project" value="UniProtKB-SubCell"/>
</dbReference>
<dbReference type="InterPro" id="IPR034870">
    <property type="entry name" value="TET_fam"/>
</dbReference>
<evidence type="ECO:0000313" key="9">
    <source>
        <dbReference type="WBParaSite" id="SBAD_0000307001-mRNA-1"/>
    </source>
</evidence>
<feature type="region of interest" description="Disordered" evidence="5">
    <location>
        <begin position="228"/>
        <end position="265"/>
    </location>
</feature>
<dbReference type="GO" id="GO:0006355">
    <property type="term" value="P:regulation of DNA-templated transcription"/>
    <property type="evidence" value="ECO:0007669"/>
    <property type="project" value="InterPro"/>
</dbReference>
<feature type="region of interest" description="Disordered" evidence="5">
    <location>
        <begin position="110"/>
        <end position="208"/>
    </location>
</feature>
<dbReference type="PROSITE" id="PS50102">
    <property type="entry name" value="RRM"/>
    <property type="match status" value="1"/>
</dbReference>
<dbReference type="GO" id="GO:0003723">
    <property type="term" value="F:RNA binding"/>
    <property type="evidence" value="ECO:0007669"/>
    <property type="project" value="UniProtKB-UniRule"/>
</dbReference>
<evidence type="ECO:0000256" key="4">
    <source>
        <dbReference type="PROSITE-ProRule" id="PRU00176"/>
    </source>
</evidence>
<proteinExistence type="predicted"/>
<dbReference type="SMART" id="SM00360">
    <property type="entry name" value="RRM"/>
    <property type="match status" value="1"/>
</dbReference>
<evidence type="ECO:0000256" key="3">
    <source>
        <dbReference type="ARBA" id="ARBA00023242"/>
    </source>
</evidence>
<reference evidence="9" key="1">
    <citation type="submission" date="2016-06" db="UniProtKB">
        <authorList>
            <consortium name="WormBaseParasite"/>
        </authorList>
    </citation>
    <scope>IDENTIFICATION</scope>
</reference>
<name>A0A183IH36_9BILA</name>
<evidence type="ECO:0000259" key="6">
    <source>
        <dbReference type="PROSITE" id="PS50102"/>
    </source>
</evidence>
<dbReference type="WBParaSite" id="SBAD_0000307001-mRNA-1">
    <property type="protein sequence ID" value="SBAD_0000307001-mRNA-1"/>
    <property type="gene ID" value="SBAD_0000307001"/>
</dbReference>
<evidence type="ECO:0000256" key="2">
    <source>
        <dbReference type="ARBA" id="ARBA00022884"/>
    </source>
</evidence>
<feature type="compositionally biased region" description="Low complexity" evidence="5">
    <location>
        <begin position="369"/>
        <end position="380"/>
    </location>
</feature>
<evidence type="ECO:0000256" key="5">
    <source>
        <dbReference type="SAM" id="MobiDB-lite"/>
    </source>
</evidence>
<dbReference type="EMBL" id="UZAM01007482">
    <property type="protein sequence ID" value="VDO99415.1"/>
    <property type="molecule type" value="Genomic_DNA"/>
</dbReference>
<feature type="compositionally biased region" description="Pro residues" evidence="5">
    <location>
        <begin position="125"/>
        <end position="147"/>
    </location>
</feature>
<feature type="region of interest" description="Disordered" evidence="5">
    <location>
        <begin position="360"/>
        <end position="428"/>
    </location>
</feature>
<feature type="compositionally biased region" description="Gly residues" evidence="5">
    <location>
        <begin position="381"/>
        <end position="396"/>
    </location>
</feature>
<feature type="compositionally biased region" description="Low complexity" evidence="5">
    <location>
        <begin position="66"/>
        <end position="77"/>
    </location>
</feature>
<keyword evidence="8" id="KW-1185">Reference proteome</keyword>
<accession>A0A183IH36</accession>
<dbReference type="Gene3D" id="3.30.70.330">
    <property type="match status" value="1"/>
</dbReference>
<organism evidence="9">
    <name type="scientific">Soboliphyme baturini</name>
    <dbReference type="NCBI Taxonomy" id="241478"/>
    <lineage>
        <taxon>Eukaryota</taxon>
        <taxon>Metazoa</taxon>
        <taxon>Ecdysozoa</taxon>
        <taxon>Nematoda</taxon>
        <taxon>Enoplea</taxon>
        <taxon>Dorylaimia</taxon>
        <taxon>Dioctophymatida</taxon>
        <taxon>Dioctophymatoidea</taxon>
        <taxon>Soboliphymatidae</taxon>
        <taxon>Soboliphyme</taxon>
    </lineage>
</organism>
<dbReference type="PANTHER" id="PTHR23238">
    <property type="entry name" value="RNA BINDING PROTEIN"/>
    <property type="match status" value="1"/>
</dbReference>